<feature type="domain" description="GATA-type" evidence="3">
    <location>
        <begin position="26"/>
        <end position="58"/>
    </location>
</feature>
<name>A0AAV9ZAL6_9AGAR</name>
<keyword evidence="1" id="KW-0863">Zinc-finger</keyword>
<dbReference type="SMART" id="SM00401">
    <property type="entry name" value="ZnF_GATA"/>
    <property type="match status" value="1"/>
</dbReference>
<dbReference type="PROSITE" id="PS50114">
    <property type="entry name" value="GATA_ZN_FINGER_2"/>
    <property type="match status" value="1"/>
</dbReference>
<organism evidence="4 5">
    <name type="scientific">Favolaschia claudopus</name>
    <dbReference type="NCBI Taxonomy" id="2862362"/>
    <lineage>
        <taxon>Eukaryota</taxon>
        <taxon>Fungi</taxon>
        <taxon>Dikarya</taxon>
        <taxon>Basidiomycota</taxon>
        <taxon>Agaricomycotina</taxon>
        <taxon>Agaricomycetes</taxon>
        <taxon>Agaricomycetidae</taxon>
        <taxon>Agaricales</taxon>
        <taxon>Marasmiineae</taxon>
        <taxon>Mycenaceae</taxon>
        <taxon>Favolaschia</taxon>
    </lineage>
</organism>
<dbReference type="Proteomes" id="UP001362999">
    <property type="component" value="Unassembled WGS sequence"/>
</dbReference>
<reference evidence="4 5" key="1">
    <citation type="journal article" date="2024" name="J Genomics">
        <title>Draft genome sequencing and assembly of Favolaschia claudopus CIRM-BRFM 2984 isolated from oak limbs.</title>
        <authorList>
            <person name="Navarro D."/>
            <person name="Drula E."/>
            <person name="Chaduli D."/>
            <person name="Cazenave R."/>
            <person name="Ahrendt S."/>
            <person name="Wang J."/>
            <person name="Lipzen A."/>
            <person name="Daum C."/>
            <person name="Barry K."/>
            <person name="Grigoriev I.V."/>
            <person name="Favel A."/>
            <person name="Rosso M.N."/>
            <person name="Martin F."/>
        </authorList>
    </citation>
    <scope>NUCLEOTIDE SEQUENCE [LARGE SCALE GENOMIC DNA]</scope>
    <source>
        <strain evidence="4 5">CIRM-BRFM 2984</strain>
    </source>
</reference>
<dbReference type="EMBL" id="JAWWNJ010000171">
    <property type="protein sequence ID" value="KAK6977189.1"/>
    <property type="molecule type" value="Genomic_DNA"/>
</dbReference>
<comment type="caution">
    <text evidence="4">The sequence shown here is derived from an EMBL/GenBank/DDBJ whole genome shotgun (WGS) entry which is preliminary data.</text>
</comment>
<proteinExistence type="predicted"/>
<evidence type="ECO:0000256" key="1">
    <source>
        <dbReference type="PROSITE-ProRule" id="PRU00094"/>
    </source>
</evidence>
<sequence length="67" mass="7524">MLAQGHLDASRLQGNIGGSRRDRTTNSKARICFECGGSETAQWRRHPETKVLLCNSCGQKAYRTRML</sequence>
<dbReference type="InterPro" id="IPR013088">
    <property type="entry name" value="Znf_NHR/GATA"/>
</dbReference>
<evidence type="ECO:0000259" key="3">
    <source>
        <dbReference type="PROSITE" id="PS50114"/>
    </source>
</evidence>
<dbReference type="AlphaFoldDB" id="A0AAV9ZAL6"/>
<keyword evidence="5" id="KW-1185">Reference proteome</keyword>
<evidence type="ECO:0000313" key="5">
    <source>
        <dbReference type="Proteomes" id="UP001362999"/>
    </source>
</evidence>
<keyword evidence="1" id="KW-0479">Metal-binding</keyword>
<dbReference type="InterPro" id="IPR000679">
    <property type="entry name" value="Znf_GATA"/>
</dbReference>
<dbReference type="GO" id="GO:0008270">
    <property type="term" value="F:zinc ion binding"/>
    <property type="evidence" value="ECO:0007669"/>
    <property type="project" value="UniProtKB-KW"/>
</dbReference>
<protein>
    <recommendedName>
        <fullName evidence="3">GATA-type domain-containing protein</fullName>
    </recommendedName>
</protein>
<keyword evidence="1" id="KW-0862">Zinc</keyword>
<dbReference type="GO" id="GO:0043565">
    <property type="term" value="F:sequence-specific DNA binding"/>
    <property type="evidence" value="ECO:0007669"/>
    <property type="project" value="InterPro"/>
</dbReference>
<dbReference type="Pfam" id="PF00320">
    <property type="entry name" value="GATA"/>
    <property type="match status" value="1"/>
</dbReference>
<dbReference type="SUPFAM" id="SSF57716">
    <property type="entry name" value="Glucocorticoid receptor-like (DNA-binding domain)"/>
    <property type="match status" value="1"/>
</dbReference>
<evidence type="ECO:0000313" key="4">
    <source>
        <dbReference type="EMBL" id="KAK6977189.1"/>
    </source>
</evidence>
<dbReference type="GO" id="GO:0006355">
    <property type="term" value="P:regulation of DNA-templated transcription"/>
    <property type="evidence" value="ECO:0007669"/>
    <property type="project" value="InterPro"/>
</dbReference>
<evidence type="ECO:0000256" key="2">
    <source>
        <dbReference type="SAM" id="MobiDB-lite"/>
    </source>
</evidence>
<accession>A0AAV9ZAL6</accession>
<feature type="region of interest" description="Disordered" evidence="2">
    <location>
        <begin position="1"/>
        <end position="24"/>
    </location>
</feature>
<gene>
    <name evidence="4" type="ORF">R3P38DRAFT_3125694</name>
</gene>
<dbReference type="Gene3D" id="3.30.50.10">
    <property type="entry name" value="Erythroid Transcription Factor GATA-1, subunit A"/>
    <property type="match status" value="1"/>
</dbReference>